<dbReference type="InterPro" id="IPR033131">
    <property type="entry name" value="Pectinesterase_Asp_AS"/>
</dbReference>
<evidence type="ECO:0000256" key="4">
    <source>
        <dbReference type="ARBA" id="ARBA00007786"/>
    </source>
</evidence>
<dbReference type="InterPro" id="IPR035513">
    <property type="entry name" value="Invertase/methylesterase_inhib"/>
</dbReference>
<dbReference type="PROSITE" id="PS00503">
    <property type="entry name" value="PECTINESTERASE_2"/>
    <property type="match status" value="1"/>
</dbReference>
<dbReference type="NCBIfam" id="TIGR01614">
    <property type="entry name" value="PME_inhib"/>
    <property type="match status" value="1"/>
</dbReference>
<keyword evidence="9" id="KW-0732">Signal</keyword>
<comment type="catalytic activity">
    <reaction evidence="9">
        <text>[(1-&gt;4)-alpha-D-galacturonosyl methyl ester](n) + n H2O = [(1-&gt;4)-alpha-D-galacturonosyl](n) + n methanol + n H(+)</text>
        <dbReference type="Rhea" id="RHEA:22380"/>
        <dbReference type="Rhea" id="RHEA-COMP:14570"/>
        <dbReference type="Rhea" id="RHEA-COMP:14573"/>
        <dbReference type="ChEBI" id="CHEBI:15377"/>
        <dbReference type="ChEBI" id="CHEBI:15378"/>
        <dbReference type="ChEBI" id="CHEBI:17790"/>
        <dbReference type="ChEBI" id="CHEBI:140522"/>
        <dbReference type="ChEBI" id="CHEBI:140523"/>
        <dbReference type="EC" id="3.1.1.11"/>
    </reaction>
</comment>
<sequence length="507" mass="55457">MAVRFFLTLSLVLYLSPFILGYSGNDIKTWCSQTPHPQPCEDLLSHNKNLIPITQKSQFFHISTQLALDRAMHAHTNLFSLGSKCENPRAKAAWNDCLELYDHTIRKLNTTINPSTNCTQEDTQTWLSTALTNLETCREGFAELGESNFLPLMSNNVSNLISNTLSINHVPYNPQPAYKDGFPTWVNPGNRKLLQSTTPTANLVVAKDGSGNYKTVTEAITAASKRSGTARYVIYVKAGTYKENVVIKSTNIMLMGDGIGKTIITGSKSVGGGSTTFNSATVAVTGDGFIARDITFQNTAGVSNNQAVALRSGSDLSVFYRCSFEGYQDTLYVYSDRQFYRECDIYGTVDFIFGNAAVVLQNCNIYVHNHKTNTVTAQGRTDPNQNTGISIHNSKVAAASDLVLSSTKTYLGRPWKEYSRTVFMKTSLGSLIDPAGWLEWSGTFALNTLYYGEYMNTGAGSSTSSRVKWAGYHVITSSSEASKFTVGNFIAGSSWLPATNVPFTAGL</sequence>
<dbReference type="InterPro" id="IPR000070">
    <property type="entry name" value="Pectinesterase_cat"/>
</dbReference>
<dbReference type="Pfam" id="PF04043">
    <property type="entry name" value="PMEI"/>
    <property type="match status" value="1"/>
</dbReference>
<evidence type="ECO:0000256" key="7">
    <source>
        <dbReference type="ARBA" id="ARBA00023085"/>
    </source>
</evidence>
<comment type="similarity">
    <text evidence="3">In the N-terminal section; belongs to the PMEI family.</text>
</comment>
<evidence type="ECO:0000259" key="11">
    <source>
        <dbReference type="SMART" id="SM00856"/>
    </source>
</evidence>
<keyword evidence="9" id="KW-0961">Cell wall biogenesis/degradation</keyword>
<feature type="signal peptide" evidence="9">
    <location>
        <begin position="1"/>
        <end position="21"/>
    </location>
</feature>
<protein>
    <recommendedName>
        <fullName evidence="9">Pectinesterase</fullName>
        <ecNumber evidence="9">3.1.1.11</ecNumber>
    </recommendedName>
</protein>
<keyword evidence="13" id="KW-1185">Reference proteome</keyword>
<evidence type="ECO:0000256" key="6">
    <source>
        <dbReference type="ARBA" id="ARBA00022801"/>
    </source>
</evidence>
<dbReference type="FunFam" id="2.160.20.10:FF:000001">
    <property type="entry name" value="Pectinesterase"/>
    <property type="match status" value="1"/>
</dbReference>
<dbReference type="InterPro" id="IPR018040">
    <property type="entry name" value="Pectinesterase_Tyr_AS"/>
</dbReference>
<keyword evidence="7 9" id="KW-0063">Aspartyl esterase</keyword>
<dbReference type="EC" id="3.1.1.11" evidence="9"/>
<dbReference type="GO" id="GO:0030599">
    <property type="term" value="F:pectinesterase activity"/>
    <property type="evidence" value="ECO:0007669"/>
    <property type="project" value="UniProtKB-UniRule"/>
</dbReference>
<reference evidence="12 13" key="1">
    <citation type="journal article" date="2023" name="G3 (Bethesda)">
        <title>A chromosome-length genome assembly and annotation of blackberry (Rubus argutus, cv. 'Hillquist').</title>
        <authorList>
            <person name="Bruna T."/>
            <person name="Aryal R."/>
            <person name="Dudchenko O."/>
            <person name="Sargent D.J."/>
            <person name="Mead D."/>
            <person name="Buti M."/>
            <person name="Cavallini A."/>
            <person name="Hytonen T."/>
            <person name="Andres J."/>
            <person name="Pham M."/>
            <person name="Weisz D."/>
            <person name="Mascagni F."/>
            <person name="Usai G."/>
            <person name="Natali L."/>
            <person name="Bassil N."/>
            <person name="Fernandez G.E."/>
            <person name="Lomsadze A."/>
            <person name="Armour M."/>
            <person name="Olukolu B."/>
            <person name="Poorten T."/>
            <person name="Britton C."/>
            <person name="Davik J."/>
            <person name="Ashrafi H."/>
            <person name="Aiden E.L."/>
            <person name="Borodovsky M."/>
            <person name="Worthington M."/>
        </authorList>
    </citation>
    <scope>NUCLEOTIDE SEQUENCE [LARGE SCALE GENOMIC DNA]</scope>
    <source>
        <strain evidence="12">PI 553951</strain>
    </source>
</reference>
<comment type="caution">
    <text evidence="12">The sequence shown here is derived from an EMBL/GenBank/DDBJ whole genome shotgun (WGS) entry which is preliminary data.</text>
</comment>
<dbReference type="Proteomes" id="UP001457282">
    <property type="component" value="Unassembled WGS sequence"/>
</dbReference>
<evidence type="ECO:0000256" key="1">
    <source>
        <dbReference type="ARBA" id="ARBA00004191"/>
    </source>
</evidence>
<dbReference type="InterPro" id="IPR012334">
    <property type="entry name" value="Pectin_lyas_fold"/>
</dbReference>
<dbReference type="GO" id="GO:0004857">
    <property type="term" value="F:enzyme inhibitor activity"/>
    <property type="evidence" value="ECO:0007669"/>
    <property type="project" value="InterPro"/>
</dbReference>
<dbReference type="Gene3D" id="1.20.140.40">
    <property type="entry name" value="Invertase/pectin methylesterase inhibitor family protein"/>
    <property type="match status" value="1"/>
</dbReference>
<dbReference type="SUPFAM" id="SSF51126">
    <property type="entry name" value="Pectin lyase-like"/>
    <property type="match status" value="1"/>
</dbReference>
<feature type="chain" id="PRO_5043097508" description="Pectinesterase" evidence="9">
    <location>
        <begin position="22"/>
        <end position="507"/>
    </location>
</feature>
<evidence type="ECO:0000256" key="3">
    <source>
        <dbReference type="ARBA" id="ARBA00006027"/>
    </source>
</evidence>
<dbReference type="Pfam" id="PF01095">
    <property type="entry name" value="Pectinesterase"/>
    <property type="match status" value="1"/>
</dbReference>
<evidence type="ECO:0000256" key="8">
    <source>
        <dbReference type="PROSITE-ProRule" id="PRU10040"/>
    </source>
</evidence>
<evidence type="ECO:0000256" key="2">
    <source>
        <dbReference type="ARBA" id="ARBA00005184"/>
    </source>
</evidence>
<comment type="similarity">
    <text evidence="4">In the C-terminal section; belongs to the pectinesterase family.</text>
</comment>
<organism evidence="12 13">
    <name type="scientific">Rubus argutus</name>
    <name type="common">Southern blackberry</name>
    <dbReference type="NCBI Taxonomy" id="59490"/>
    <lineage>
        <taxon>Eukaryota</taxon>
        <taxon>Viridiplantae</taxon>
        <taxon>Streptophyta</taxon>
        <taxon>Embryophyta</taxon>
        <taxon>Tracheophyta</taxon>
        <taxon>Spermatophyta</taxon>
        <taxon>Magnoliopsida</taxon>
        <taxon>eudicotyledons</taxon>
        <taxon>Gunneridae</taxon>
        <taxon>Pentapetalae</taxon>
        <taxon>rosids</taxon>
        <taxon>fabids</taxon>
        <taxon>Rosales</taxon>
        <taxon>Rosaceae</taxon>
        <taxon>Rosoideae</taxon>
        <taxon>Rosoideae incertae sedis</taxon>
        <taxon>Rubus</taxon>
    </lineage>
</organism>
<feature type="active site" evidence="8">
    <location>
        <position position="350"/>
    </location>
</feature>
<gene>
    <name evidence="12" type="ORF">M0R45_034771</name>
</gene>
<accession>A0AAW1VS81</accession>
<dbReference type="CDD" id="cd15798">
    <property type="entry name" value="PMEI-like_3"/>
    <property type="match status" value="1"/>
</dbReference>
<dbReference type="PANTHER" id="PTHR31707">
    <property type="entry name" value="PECTINESTERASE"/>
    <property type="match status" value="1"/>
</dbReference>
<dbReference type="GO" id="GO:0045490">
    <property type="term" value="P:pectin catabolic process"/>
    <property type="evidence" value="ECO:0007669"/>
    <property type="project" value="UniProtKB-UniRule"/>
</dbReference>
<dbReference type="PROSITE" id="PS00800">
    <property type="entry name" value="PECTINESTERASE_1"/>
    <property type="match status" value="1"/>
</dbReference>
<proteinExistence type="inferred from homology"/>
<evidence type="ECO:0000256" key="9">
    <source>
        <dbReference type="RuleBase" id="RU000589"/>
    </source>
</evidence>
<evidence type="ECO:0000259" key="10">
    <source>
        <dbReference type="SMART" id="SM00722"/>
    </source>
</evidence>
<dbReference type="GO" id="GO:0042545">
    <property type="term" value="P:cell wall modification"/>
    <property type="evidence" value="ECO:0007669"/>
    <property type="project" value="UniProtKB-UniRule"/>
</dbReference>
<dbReference type="EMBL" id="JBEDUW010000007">
    <property type="protein sequence ID" value="KAK9910831.1"/>
    <property type="molecule type" value="Genomic_DNA"/>
</dbReference>
<comment type="subcellular location">
    <subcellularLocation>
        <location evidence="1 9">Secreted</location>
        <location evidence="1 9">Cell wall</location>
    </subcellularLocation>
</comment>
<name>A0AAW1VS81_RUBAR</name>
<dbReference type="InterPro" id="IPR006501">
    <property type="entry name" value="Pectinesterase_inhib_dom"/>
</dbReference>
<comment type="pathway">
    <text evidence="2 9">Glycan metabolism; pectin degradation; 2-dehydro-3-deoxy-D-gluconate from pectin: step 1/5.</text>
</comment>
<feature type="domain" description="Carbohydrate-binding/sugar hydrolysis" evidence="10">
    <location>
        <begin position="236"/>
        <end position="392"/>
    </location>
</feature>
<evidence type="ECO:0000313" key="12">
    <source>
        <dbReference type="EMBL" id="KAK9910831.1"/>
    </source>
</evidence>
<keyword evidence="5 9" id="KW-0134">Cell wall</keyword>
<evidence type="ECO:0000313" key="13">
    <source>
        <dbReference type="Proteomes" id="UP001457282"/>
    </source>
</evidence>
<dbReference type="SMART" id="SM00722">
    <property type="entry name" value="CASH"/>
    <property type="match status" value="1"/>
</dbReference>
<feature type="domain" description="Pectinesterase inhibitor" evidence="11">
    <location>
        <begin position="22"/>
        <end position="167"/>
    </location>
</feature>
<keyword evidence="9" id="KW-0964">Secreted</keyword>
<comment type="function">
    <text evidence="9">Acts in the modification of cell walls via demethylesterification of cell wall pectin.</text>
</comment>
<keyword evidence="6 9" id="KW-0378">Hydrolase</keyword>
<dbReference type="SMART" id="SM00856">
    <property type="entry name" value="PMEI"/>
    <property type="match status" value="1"/>
</dbReference>
<dbReference type="Gene3D" id="2.160.20.10">
    <property type="entry name" value="Single-stranded right-handed beta-helix, Pectin lyase-like"/>
    <property type="match status" value="1"/>
</dbReference>
<dbReference type="SUPFAM" id="SSF101148">
    <property type="entry name" value="Plant invertase/pectin methylesterase inhibitor"/>
    <property type="match status" value="1"/>
</dbReference>
<dbReference type="AlphaFoldDB" id="A0AAW1VS81"/>
<evidence type="ECO:0000256" key="5">
    <source>
        <dbReference type="ARBA" id="ARBA00022512"/>
    </source>
</evidence>
<dbReference type="InterPro" id="IPR006633">
    <property type="entry name" value="Carb-bd_sugar_hydrolysis-dom"/>
</dbReference>
<dbReference type="InterPro" id="IPR011050">
    <property type="entry name" value="Pectin_lyase_fold/virulence"/>
</dbReference>